<dbReference type="CDD" id="cd02208">
    <property type="entry name" value="cupin_RmlC-like"/>
    <property type="match status" value="1"/>
</dbReference>
<accession>A0ABD5BGE3</accession>
<dbReference type="Gene3D" id="2.60.120.10">
    <property type="entry name" value="Jelly Rolls"/>
    <property type="match status" value="1"/>
</dbReference>
<dbReference type="RefSeq" id="WP_047571300.1">
    <property type="nucleotide sequence ID" value="NZ_CP026050.1"/>
</dbReference>
<dbReference type="InterPro" id="IPR011051">
    <property type="entry name" value="RmlC_Cupin_sf"/>
</dbReference>
<gene>
    <name evidence="2" type="ORF">RF091_07880</name>
</gene>
<sequence>MKMNTRSARFIPTEIAKLLPESSDTMLADKYLTDRPEASCRVFRAYQGIKPHYHQQCDEYLYVLSGRGTFWMEDPSDEAEFSPGHLLFFERNVIHAMPTLLEEPVVFLSLDSPRRSPDDIIFVDPEDGDAASFMARNKKQI</sequence>
<dbReference type="SUPFAM" id="SSF51182">
    <property type="entry name" value="RmlC-like cupins"/>
    <property type="match status" value="1"/>
</dbReference>
<evidence type="ECO:0000313" key="2">
    <source>
        <dbReference type="EMBL" id="MDQ9555436.1"/>
    </source>
</evidence>
<dbReference type="AlphaFoldDB" id="A0ABD5BGE3"/>
<name>A0ABD5BGE3_SERMA</name>
<dbReference type="InterPro" id="IPR013096">
    <property type="entry name" value="Cupin_2"/>
</dbReference>
<dbReference type="Proteomes" id="UP001234811">
    <property type="component" value="Unassembled WGS sequence"/>
</dbReference>
<dbReference type="Pfam" id="PF07883">
    <property type="entry name" value="Cupin_2"/>
    <property type="match status" value="1"/>
</dbReference>
<feature type="domain" description="Cupin type-2" evidence="1">
    <location>
        <begin position="49"/>
        <end position="109"/>
    </location>
</feature>
<proteinExistence type="predicted"/>
<reference evidence="2 3" key="1">
    <citation type="submission" date="2023-07" db="EMBL/GenBank/DDBJ databases">
        <title>Pathogens genome sequencing project 196.</title>
        <authorList>
            <person name="Cao X."/>
        </authorList>
    </citation>
    <scope>NUCLEOTIDE SEQUENCE [LARGE SCALE GENOMIC DNA]</scope>
    <source>
        <strain evidence="2 3">SM41</strain>
    </source>
</reference>
<comment type="caution">
    <text evidence="2">The sequence shown here is derived from an EMBL/GenBank/DDBJ whole genome shotgun (WGS) entry which is preliminary data.</text>
</comment>
<protein>
    <submittedName>
        <fullName evidence="2">Cupin domain-containing protein</fullName>
    </submittedName>
</protein>
<dbReference type="InterPro" id="IPR014710">
    <property type="entry name" value="RmlC-like_jellyroll"/>
</dbReference>
<dbReference type="EMBL" id="JAVIPQ010000128">
    <property type="protein sequence ID" value="MDQ9555436.1"/>
    <property type="molecule type" value="Genomic_DNA"/>
</dbReference>
<organism evidence="2 3">
    <name type="scientific">Serratia marcescens</name>
    <dbReference type="NCBI Taxonomy" id="615"/>
    <lineage>
        <taxon>Bacteria</taxon>
        <taxon>Pseudomonadati</taxon>
        <taxon>Pseudomonadota</taxon>
        <taxon>Gammaproteobacteria</taxon>
        <taxon>Enterobacterales</taxon>
        <taxon>Yersiniaceae</taxon>
        <taxon>Serratia</taxon>
    </lineage>
</organism>
<evidence type="ECO:0000313" key="3">
    <source>
        <dbReference type="Proteomes" id="UP001234811"/>
    </source>
</evidence>
<evidence type="ECO:0000259" key="1">
    <source>
        <dbReference type="Pfam" id="PF07883"/>
    </source>
</evidence>